<evidence type="ECO:0000313" key="2">
    <source>
        <dbReference type="Proteomes" id="UP001138894"/>
    </source>
</evidence>
<dbReference type="AlphaFoldDB" id="A0A9X1FAY2"/>
<protein>
    <submittedName>
        <fullName evidence="1">Na(+)-translocating NADH-quinone reductase subunit F</fullName>
    </submittedName>
</protein>
<accession>A0A9X1FAY2</accession>
<gene>
    <name evidence="1" type="ORF">KCG49_11455</name>
</gene>
<organism evidence="1 2">
    <name type="scientific">Winogradskyella luteola</name>
    <dbReference type="NCBI Taxonomy" id="2828330"/>
    <lineage>
        <taxon>Bacteria</taxon>
        <taxon>Pseudomonadati</taxon>
        <taxon>Bacteroidota</taxon>
        <taxon>Flavobacteriia</taxon>
        <taxon>Flavobacteriales</taxon>
        <taxon>Flavobacteriaceae</taxon>
        <taxon>Winogradskyella</taxon>
    </lineage>
</organism>
<dbReference type="Proteomes" id="UP001138894">
    <property type="component" value="Unassembled WGS sequence"/>
</dbReference>
<dbReference type="EMBL" id="JAGSPD010000009">
    <property type="protein sequence ID" value="MBV7269803.1"/>
    <property type="molecule type" value="Genomic_DNA"/>
</dbReference>
<keyword evidence="2" id="KW-1185">Reference proteome</keyword>
<comment type="caution">
    <text evidence="1">The sequence shown here is derived from an EMBL/GenBank/DDBJ whole genome shotgun (WGS) entry which is preliminary data.</text>
</comment>
<name>A0A9X1FAY2_9FLAO</name>
<reference evidence="1" key="1">
    <citation type="submission" date="2021-04" db="EMBL/GenBank/DDBJ databases">
        <authorList>
            <person name="Pira H."/>
            <person name="Risdian C."/>
            <person name="Wink J."/>
        </authorList>
    </citation>
    <scope>NUCLEOTIDE SEQUENCE</scope>
    <source>
        <strain evidence="1">WHY3</strain>
    </source>
</reference>
<dbReference type="RefSeq" id="WP_218546660.1">
    <property type="nucleotide sequence ID" value="NZ_JAGSPD010000009.1"/>
</dbReference>
<proteinExistence type="predicted"/>
<evidence type="ECO:0000313" key="1">
    <source>
        <dbReference type="EMBL" id="MBV7269803.1"/>
    </source>
</evidence>
<sequence>MIASNRFNNAVNKLYTAFHNNTLNPEDCTQCAVGNILDNNDSWKHMTDIHGSVRLNYIGLVHQNLGRRFNGYTPLELLRIEAAFLKGCGYRLGKYFCHKPDNHKDKSILFNGLSEVVSTLCQLDNMKDVMDCSTIFKFERLDSIREMV</sequence>